<dbReference type="PANTHER" id="PTHR43157">
    <property type="entry name" value="PHOSPHATIDYLINOSITOL-GLYCAN BIOSYNTHESIS CLASS F PROTEIN-RELATED"/>
    <property type="match status" value="1"/>
</dbReference>
<dbReference type="Pfam" id="PF00106">
    <property type="entry name" value="adh_short"/>
    <property type="match status" value="1"/>
</dbReference>
<dbReference type="OrthoDB" id="9809821at2"/>
<reference evidence="3 4" key="1">
    <citation type="submission" date="2014-08" db="EMBL/GenBank/DDBJ databases">
        <title>Comparative genomics of the Paenibacillus odorifer group.</title>
        <authorList>
            <person name="den Bakker H.C."/>
            <person name="Tsai Y.-C."/>
            <person name="Martin N."/>
            <person name="Korlach J."/>
            <person name="Wiedmann M."/>
        </authorList>
    </citation>
    <scope>NUCLEOTIDE SEQUENCE [LARGE SCALE GENOMIC DNA]</scope>
    <source>
        <strain evidence="3 4">DSM 1735</strain>
    </source>
</reference>
<comment type="similarity">
    <text evidence="2">Belongs to the short-chain dehydrogenases/reductases (SDR) family.</text>
</comment>
<dbReference type="eggNOG" id="COG1028">
    <property type="taxonomic scope" value="Bacteria"/>
</dbReference>
<protein>
    <recommendedName>
        <fullName evidence="5">3-oxoacyl-ACP reductase</fullName>
    </recommendedName>
</protein>
<accession>A0A089HWH0</accession>
<organism evidence="3 4">
    <name type="scientific">Paenibacillus durus</name>
    <name type="common">Paenibacillus azotofixans</name>
    <dbReference type="NCBI Taxonomy" id="44251"/>
    <lineage>
        <taxon>Bacteria</taxon>
        <taxon>Bacillati</taxon>
        <taxon>Bacillota</taxon>
        <taxon>Bacilli</taxon>
        <taxon>Bacillales</taxon>
        <taxon>Paenibacillaceae</taxon>
        <taxon>Paenibacillus</taxon>
    </lineage>
</organism>
<sequence>MNIEDKIVLVTGSTDGIGKLTATQLAQAGATVLLHGRDREKCAAVAKEITKRTGSSKLRTYLADFSSLAEVRRMAEEIRNQESRLDILINNAGIGSGKLSNKKRALSKDGHELRFAVNYLAPVLLTQLLLPAVRAAAPARIVNVASIGQKQINLNNVMLDHGYDPFEAYKQSKLALIMYTFELAQQLKADRITVNCVHPGSLLNTKMVRESIPFGFGSPKSGADVLFHLACAAELDQVTGQYFDKKQPAQADIQAYNSDFRRKLWAYTENLIAQ</sequence>
<name>A0A089HWH0_PAEDU</name>
<dbReference type="EMBL" id="CP009288">
    <property type="protein sequence ID" value="AIQ15135.1"/>
    <property type="molecule type" value="Genomic_DNA"/>
</dbReference>
<dbReference type="GO" id="GO:0016491">
    <property type="term" value="F:oxidoreductase activity"/>
    <property type="evidence" value="ECO:0007669"/>
    <property type="project" value="UniProtKB-KW"/>
</dbReference>
<dbReference type="InterPro" id="IPR002347">
    <property type="entry name" value="SDR_fam"/>
</dbReference>
<dbReference type="PRINTS" id="PR00080">
    <property type="entry name" value="SDRFAMILY"/>
</dbReference>
<evidence type="ECO:0000256" key="2">
    <source>
        <dbReference type="RuleBase" id="RU000363"/>
    </source>
</evidence>
<dbReference type="InterPro" id="IPR036291">
    <property type="entry name" value="NAD(P)-bd_dom_sf"/>
</dbReference>
<gene>
    <name evidence="3" type="ORF">PDUR_27170</name>
</gene>
<keyword evidence="1" id="KW-0560">Oxidoreductase</keyword>
<dbReference type="Gene3D" id="3.40.50.720">
    <property type="entry name" value="NAD(P)-binding Rossmann-like Domain"/>
    <property type="match status" value="1"/>
</dbReference>
<proteinExistence type="inferred from homology"/>
<dbReference type="Proteomes" id="UP000029409">
    <property type="component" value="Chromosome"/>
</dbReference>
<evidence type="ECO:0000313" key="3">
    <source>
        <dbReference type="EMBL" id="AIQ15135.1"/>
    </source>
</evidence>
<dbReference type="PRINTS" id="PR00081">
    <property type="entry name" value="GDHRDH"/>
</dbReference>
<dbReference type="PANTHER" id="PTHR43157:SF31">
    <property type="entry name" value="PHOSPHATIDYLINOSITOL-GLYCAN BIOSYNTHESIS CLASS F PROTEIN"/>
    <property type="match status" value="1"/>
</dbReference>
<dbReference type="CDD" id="cd05327">
    <property type="entry name" value="retinol-DH_like_SDR_c_like"/>
    <property type="match status" value="1"/>
</dbReference>
<dbReference type="KEGG" id="pdu:PDUR_27170"/>
<evidence type="ECO:0008006" key="5">
    <source>
        <dbReference type="Google" id="ProtNLM"/>
    </source>
</evidence>
<dbReference type="AlphaFoldDB" id="A0A089HWH0"/>
<dbReference type="SUPFAM" id="SSF51735">
    <property type="entry name" value="NAD(P)-binding Rossmann-fold domains"/>
    <property type="match status" value="1"/>
</dbReference>
<evidence type="ECO:0000313" key="4">
    <source>
        <dbReference type="Proteomes" id="UP000029409"/>
    </source>
</evidence>
<dbReference type="STRING" id="44251.PDUR_27170"/>
<keyword evidence="4" id="KW-1185">Reference proteome</keyword>
<evidence type="ECO:0000256" key="1">
    <source>
        <dbReference type="ARBA" id="ARBA00023002"/>
    </source>
</evidence>